<dbReference type="InterPro" id="IPR029063">
    <property type="entry name" value="SAM-dependent_MTases_sf"/>
</dbReference>
<evidence type="ECO:0000313" key="1">
    <source>
        <dbReference type="EMBL" id="QGY46840.1"/>
    </source>
</evidence>
<dbReference type="SUPFAM" id="SSF53335">
    <property type="entry name" value="S-adenosyl-L-methionine-dependent methyltransferases"/>
    <property type="match status" value="1"/>
</dbReference>
<gene>
    <name evidence="1" type="ORF">GM418_25230</name>
</gene>
<reference evidence="1 2" key="1">
    <citation type="submission" date="2019-11" db="EMBL/GenBank/DDBJ databases">
        <authorList>
            <person name="Zheng R.K."/>
            <person name="Sun C.M."/>
        </authorList>
    </citation>
    <scope>NUCLEOTIDE SEQUENCE [LARGE SCALE GENOMIC DNA]</scope>
    <source>
        <strain evidence="1 2">WC007</strain>
    </source>
</reference>
<dbReference type="EMBL" id="CP046401">
    <property type="protein sequence ID" value="QGY46840.1"/>
    <property type="molecule type" value="Genomic_DNA"/>
</dbReference>
<dbReference type="AlphaFoldDB" id="A0A6I6K071"/>
<sequence>MLNIKENIDNQIRYNRGKNLFNSNLSSLFQFVAETKKIALQYKETDSKNEKLLIDYATQNALEEFYRVNQYYSFDKAAKVRLKTIYSDLFQSLKQENDIDKIASIHYKKLKTWLTETNPFAEQIYKKSSSMVECVVCNEYSPQLQIELLKINLSHLVEPVLDIGCGKSAALVKHLQSIGIDTFGFDRMVQNENYCSQFDWFEYHFENNKWGTIISNLGFSNHFAHHHFRKDGDYVRYAKKYMEILHSLKKGGSFYYAPGLSFIEEFLDNSIFEVNNHPVNQTGYDATSVKKL</sequence>
<keyword evidence="1" id="KW-0808">Transferase</keyword>
<protein>
    <submittedName>
        <fullName evidence="1">Class I SAM-dependent methyltransferase</fullName>
    </submittedName>
</protein>
<dbReference type="GO" id="GO:0008168">
    <property type="term" value="F:methyltransferase activity"/>
    <property type="evidence" value="ECO:0007669"/>
    <property type="project" value="UniProtKB-KW"/>
</dbReference>
<proteinExistence type="predicted"/>
<keyword evidence="1" id="KW-0489">Methyltransferase</keyword>
<accession>A0A6I6K071</accession>
<dbReference type="RefSeq" id="WP_158870131.1">
    <property type="nucleotide sequence ID" value="NZ_CP046401.1"/>
</dbReference>
<evidence type="ECO:0000313" key="2">
    <source>
        <dbReference type="Proteomes" id="UP000428260"/>
    </source>
</evidence>
<organism evidence="1 2">
    <name type="scientific">Maribellus comscasis</name>
    <dbReference type="NCBI Taxonomy" id="2681766"/>
    <lineage>
        <taxon>Bacteria</taxon>
        <taxon>Pseudomonadati</taxon>
        <taxon>Bacteroidota</taxon>
        <taxon>Bacteroidia</taxon>
        <taxon>Marinilabiliales</taxon>
        <taxon>Prolixibacteraceae</taxon>
        <taxon>Maribellus</taxon>
    </lineage>
</organism>
<name>A0A6I6K071_9BACT</name>
<keyword evidence="2" id="KW-1185">Reference proteome</keyword>
<dbReference type="KEGG" id="mcos:GM418_25230"/>
<dbReference type="Proteomes" id="UP000428260">
    <property type="component" value="Chromosome"/>
</dbReference>
<dbReference type="GO" id="GO:0032259">
    <property type="term" value="P:methylation"/>
    <property type="evidence" value="ECO:0007669"/>
    <property type="project" value="UniProtKB-KW"/>
</dbReference>